<evidence type="ECO:0000256" key="8">
    <source>
        <dbReference type="SAM" id="MobiDB-lite"/>
    </source>
</evidence>
<keyword evidence="7" id="KW-0325">Glycoprotein</keyword>
<comment type="subcellular location">
    <subcellularLocation>
        <location evidence="1">Membrane</location>
        <topology evidence="1">Single-pass type I membrane protein</topology>
    </subcellularLocation>
</comment>
<dbReference type="Pfam" id="PF00839">
    <property type="entry name" value="Cys_rich_FGFR"/>
    <property type="match status" value="10"/>
</dbReference>
<evidence type="ECO:0000256" key="6">
    <source>
        <dbReference type="ARBA" id="ARBA00023136"/>
    </source>
</evidence>
<feature type="region of interest" description="Disordered" evidence="8">
    <location>
        <begin position="887"/>
        <end position="911"/>
    </location>
</feature>
<dbReference type="InterPro" id="IPR017873">
    <property type="entry name" value="Cys-rich_GLG1_repeat_euk"/>
</dbReference>
<dbReference type="PANTHER" id="PTHR11884">
    <property type="entry name" value="SELECTIN LIGAND RELATED"/>
    <property type="match status" value="1"/>
</dbReference>
<dbReference type="GO" id="GO:0000139">
    <property type="term" value="C:Golgi membrane"/>
    <property type="evidence" value="ECO:0007669"/>
    <property type="project" value="InterPro"/>
</dbReference>
<keyword evidence="2 9" id="KW-0812">Transmembrane</keyword>
<evidence type="ECO:0000256" key="4">
    <source>
        <dbReference type="ARBA" id="ARBA00022737"/>
    </source>
</evidence>
<evidence type="ECO:0000256" key="10">
    <source>
        <dbReference type="SAM" id="SignalP"/>
    </source>
</evidence>
<evidence type="ECO:0000256" key="5">
    <source>
        <dbReference type="ARBA" id="ARBA00022989"/>
    </source>
</evidence>
<evidence type="ECO:0000256" key="1">
    <source>
        <dbReference type="ARBA" id="ARBA00004479"/>
    </source>
</evidence>
<feature type="transmembrane region" description="Helical" evidence="9">
    <location>
        <begin position="998"/>
        <end position="1022"/>
    </location>
</feature>
<dbReference type="InterPro" id="IPR001893">
    <property type="entry name" value="Cys-rich_GLG1_repeat"/>
</dbReference>
<feature type="signal peptide" evidence="10">
    <location>
        <begin position="1"/>
        <end position="24"/>
    </location>
</feature>
<dbReference type="InterPro" id="IPR039728">
    <property type="entry name" value="GLG1"/>
</dbReference>
<name>A0A7L9QEK0_9CHLO</name>
<evidence type="ECO:0000256" key="2">
    <source>
        <dbReference type="ARBA" id="ARBA00022692"/>
    </source>
</evidence>
<keyword evidence="4" id="KW-0677">Repeat</keyword>
<sequence>MKVKLGYSLLLLGMLLAHQATCQAAADTSGILDAIADTDLEFGDELTDAASGVTSKMGNVTSKAAGTVANATSTAATRAADATSTAAASIANKTAPAIVAAAANTSGEKLEGKELEEAVKENADAQAYKEDPSTKVVAQVVGQEPAAELANGDADLSTTGVCEDDIDQFCLDVMPGLGRMAICLSDQIKEQAKDSYSGRNVSKECSQELDKFRKDQSGNINLDLPLAQACNDDVQKLCSKLAAGESSLSCLREHKDQVSGQCASEIFRRQENAADDFRLDKELFEACQGDAQQVCIGVDPHGGKVQECLRTQRSALTYDCQAELFRQEQEDSEDLRLSVRLFHKCLNDKIQFCGDVAPGNARAKECLEQHRNDANFSTDCKEELETMIEARSADFRLDPQLKTQCMKDIETLCMPDLYEVAELPDDHAQVISCLQDFRDEIKSPSCKTRVTKVKELAASDIRFDIPLAEACYQDRRHFCSGVAPGSARVIRCLQDSRRDLSAQCSAQLFDEEVGMAESIDFQIPMKTACGQEISTFCKNVPHGHARVIRCLQDNLKANNFSQSCTAEVQKYEQTASTDYRLNYRLTQACGEVLKEVCTNVCLDEENVDKACGGTVLRCLADKIDDITDDECKSELLYFQKMEVRDFRNDVILAEACRQDVDQHCSDVKPGDGKVHKCLVEHQDSLSTACRAETNHLSMTAATNVELSPSLGRACKAEREAHCKGVTPGKARVFNCLLANADKMNVSQTCRTNLFSTQESRLRNWRLDLGVRTQCKADVSKYCGAQQQNSEDAGTGAVVKCLVANNQSLTTSCLGEVQRLAASALMLYQPDKPVTSECDKDVMSLCLRNQGLDTFPIGQVKQCLVDLGVPKDPSILLAAEAEAAEAAPTASNKAGLRAEPLKGGAADKNSTASGRKLLDSSLPAAALHELQRRRLLQKADSLSPQCQALVLLAEPTDAFAQYQTSLSASVATTQVESLETKLGLSRGTLSSKNSSGLTLTGWTALFGIFAIFVVSAAGAVLGYRRYKGLDKHSGYTMVKKARGKQLELNGSAST</sequence>
<protein>
    <submittedName>
        <fullName evidence="11">Putative extracellular protein TR9_059</fullName>
    </submittedName>
</protein>
<dbReference type="EMBL" id="MT439007">
    <property type="protein sequence ID" value="QOL01254.1"/>
    <property type="molecule type" value="mRNA"/>
</dbReference>
<feature type="chain" id="PRO_5029793958" evidence="10">
    <location>
        <begin position="25"/>
        <end position="1053"/>
    </location>
</feature>
<evidence type="ECO:0000256" key="7">
    <source>
        <dbReference type="ARBA" id="ARBA00023180"/>
    </source>
</evidence>
<dbReference type="AlphaFoldDB" id="A0A7L9QEK0"/>
<evidence type="ECO:0000256" key="9">
    <source>
        <dbReference type="SAM" id="Phobius"/>
    </source>
</evidence>
<keyword evidence="3 10" id="KW-0732">Signal</keyword>
<dbReference type="PANTHER" id="PTHR11884:SF1">
    <property type="entry name" value="GOLGI APPARATUS PROTEIN 1"/>
    <property type="match status" value="1"/>
</dbReference>
<accession>A0A7L9QEK0</accession>
<keyword evidence="6 9" id="KW-0472">Membrane</keyword>
<keyword evidence="5 9" id="KW-1133">Transmembrane helix</keyword>
<reference evidence="11" key="1">
    <citation type="journal article" date="2020" name="Microb. Ecol.">
        <title>The Under-explored Extracellular Proteome of Aero-Terrestrial Microalgae Provides Clues on Different Mechanisms of Desiccation Tolerance in Non-Model Organisms.</title>
        <authorList>
            <person name="Gonzalez-Hourcade M."/>
            <person name="Del Campo E.M."/>
            <person name="Casano L.M."/>
        </authorList>
    </citation>
    <scope>NUCLEOTIDE SEQUENCE</scope>
    <source>
        <strain evidence="11">TR9</strain>
    </source>
</reference>
<dbReference type="PROSITE" id="PS51289">
    <property type="entry name" value="GLG1_C_RICH"/>
    <property type="match status" value="3"/>
</dbReference>
<proteinExistence type="evidence at transcript level"/>
<evidence type="ECO:0000313" key="11">
    <source>
        <dbReference type="EMBL" id="QOL01254.1"/>
    </source>
</evidence>
<evidence type="ECO:0000256" key="3">
    <source>
        <dbReference type="ARBA" id="ARBA00022729"/>
    </source>
</evidence>
<organism evidence="11">
    <name type="scientific">Trebouxia lynnae</name>
    <dbReference type="NCBI Taxonomy" id="1825957"/>
    <lineage>
        <taxon>Eukaryota</taxon>
        <taxon>Viridiplantae</taxon>
        <taxon>Chlorophyta</taxon>
        <taxon>core chlorophytes</taxon>
        <taxon>Trebouxiophyceae</taxon>
        <taxon>Trebouxiales</taxon>
        <taxon>Trebouxiaceae</taxon>
        <taxon>Trebouxia</taxon>
    </lineage>
</organism>